<dbReference type="OrthoDB" id="3344514at2"/>
<organism evidence="10 11">
    <name type="scientific">Litorilituus lipolyticus</name>
    <dbReference type="NCBI Taxonomy" id="2491017"/>
    <lineage>
        <taxon>Bacteria</taxon>
        <taxon>Pseudomonadati</taxon>
        <taxon>Pseudomonadota</taxon>
        <taxon>Gammaproteobacteria</taxon>
        <taxon>Alteromonadales</taxon>
        <taxon>Colwelliaceae</taxon>
        <taxon>Litorilituus</taxon>
    </lineage>
</organism>
<dbReference type="InterPro" id="IPR026046">
    <property type="entry name" value="UBIAD1"/>
</dbReference>
<dbReference type="EMBL" id="SAWY01000019">
    <property type="protein sequence ID" value="TPH15711.1"/>
    <property type="molecule type" value="Genomic_DNA"/>
</dbReference>
<reference evidence="10 11" key="1">
    <citation type="submission" date="2019-01" db="EMBL/GenBank/DDBJ databases">
        <title>Litorilituus lipolytica sp. nov., isolated from intertidal sand of the Yellow Sea in China.</title>
        <authorList>
            <person name="Liu A."/>
        </authorList>
    </citation>
    <scope>NUCLEOTIDE SEQUENCE [LARGE SCALE GENOMIC DNA]</scope>
    <source>
        <strain evidence="10 11">RZ04</strain>
    </source>
</reference>
<keyword evidence="6 9" id="KW-0812">Transmembrane</keyword>
<accession>A0A502L0B4</accession>
<keyword evidence="8 9" id="KW-0472">Membrane</keyword>
<dbReference type="Pfam" id="PF01040">
    <property type="entry name" value="UbiA"/>
    <property type="match status" value="1"/>
</dbReference>
<keyword evidence="3" id="KW-0474">Menaquinone biosynthesis</keyword>
<comment type="caution">
    <text evidence="10">The sequence shown here is derived from an EMBL/GenBank/DDBJ whole genome shotgun (WGS) entry which is preliminary data.</text>
</comment>
<proteinExistence type="predicted"/>
<dbReference type="GO" id="GO:0016020">
    <property type="term" value="C:membrane"/>
    <property type="evidence" value="ECO:0007669"/>
    <property type="project" value="UniProtKB-SubCell"/>
</dbReference>
<evidence type="ECO:0000313" key="10">
    <source>
        <dbReference type="EMBL" id="TPH15711.1"/>
    </source>
</evidence>
<evidence type="ECO:0000313" key="11">
    <source>
        <dbReference type="Proteomes" id="UP000315303"/>
    </source>
</evidence>
<dbReference type="GO" id="GO:0009234">
    <property type="term" value="P:menaquinone biosynthetic process"/>
    <property type="evidence" value="ECO:0007669"/>
    <property type="project" value="UniProtKB-UniPathway"/>
</dbReference>
<feature type="transmembrane region" description="Helical" evidence="9">
    <location>
        <begin position="32"/>
        <end position="51"/>
    </location>
</feature>
<dbReference type="GO" id="GO:0004659">
    <property type="term" value="F:prenyltransferase activity"/>
    <property type="evidence" value="ECO:0007669"/>
    <property type="project" value="InterPro"/>
</dbReference>
<evidence type="ECO:0000256" key="5">
    <source>
        <dbReference type="ARBA" id="ARBA00022679"/>
    </source>
</evidence>
<evidence type="ECO:0000256" key="7">
    <source>
        <dbReference type="ARBA" id="ARBA00022989"/>
    </source>
</evidence>
<evidence type="ECO:0000256" key="8">
    <source>
        <dbReference type="ARBA" id="ARBA00023136"/>
    </source>
</evidence>
<feature type="transmembrane region" description="Helical" evidence="9">
    <location>
        <begin position="194"/>
        <end position="211"/>
    </location>
</feature>
<dbReference type="Gene3D" id="1.10.357.140">
    <property type="entry name" value="UbiA prenyltransferase"/>
    <property type="match status" value="1"/>
</dbReference>
<comment type="pathway">
    <text evidence="2">Quinol/quinone metabolism; menaquinone biosynthesis.</text>
</comment>
<feature type="transmembrane region" description="Helical" evidence="9">
    <location>
        <begin position="295"/>
        <end position="315"/>
    </location>
</feature>
<dbReference type="PANTHER" id="PTHR13929:SF0">
    <property type="entry name" value="UBIA PRENYLTRANSFERASE DOMAIN-CONTAINING PROTEIN 1"/>
    <property type="match status" value="1"/>
</dbReference>
<feature type="transmembrane region" description="Helical" evidence="9">
    <location>
        <begin position="263"/>
        <end position="283"/>
    </location>
</feature>
<keyword evidence="7 9" id="KW-1133">Transmembrane helix</keyword>
<evidence type="ECO:0000256" key="3">
    <source>
        <dbReference type="ARBA" id="ARBA00022428"/>
    </source>
</evidence>
<name>A0A502L0B4_9GAMM</name>
<evidence type="ECO:0000256" key="1">
    <source>
        <dbReference type="ARBA" id="ARBA00004141"/>
    </source>
</evidence>
<keyword evidence="4" id="KW-1003">Cell membrane</keyword>
<evidence type="ECO:0000256" key="6">
    <source>
        <dbReference type="ARBA" id="ARBA00022692"/>
    </source>
</evidence>
<comment type="subcellular location">
    <subcellularLocation>
        <location evidence="1">Membrane</location>
        <topology evidence="1">Multi-pass membrane protein</topology>
    </subcellularLocation>
</comment>
<feature type="transmembrane region" description="Helical" evidence="9">
    <location>
        <begin position="232"/>
        <end position="257"/>
    </location>
</feature>
<dbReference type="UniPathway" id="UPA00079"/>
<feature type="transmembrane region" description="Helical" evidence="9">
    <location>
        <begin position="132"/>
        <end position="155"/>
    </location>
</feature>
<gene>
    <name evidence="10" type="ORF">EPA86_09060</name>
</gene>
<keyword evidence="11" id="KW-1185">Reference proteome</keyword>
<dbReference type="CDD" id="cd13962">
    <property type="entry name" value="PT_UbiA_UBIAD1"/>
    <property type="match status" value="1"/>
</dbReference>
<sequence length="316" mass="34535">MKCPLIAGMIITHFSAVSLSMKNTGNITQAMRLPFLVLTPCCVFLAVAIAIKQQVTYSLSYAFLCLIGALAAHIAVNTLNEYQDFTSGLDLKTKKTPFSGGSGLLPEQPHLVTAVFYTSVISLVTTIGIGSFFIYVLGWQILPIGLIGVLLIITYTKWINKNAFLCLIAPGLGFATLITGGTYFCISQQFTSDMWLISIIPFLLINNLLLLNQFPDLHADKQVGRNHFVIRFGIPASIFVYSLFAIMSQLLIVWLVFNNTLPVASLATLAPMLLSYFSIVGMIKHQQNIGEYPHFLAANVASCILSCAVLTLTLIV</sequence>
<dbReference type="RefSeq" id="WP_140603109.1">
    <property type="nucleotide sequence ID" value="NZ_SAWY01000019.1"/>
</dbReference>
<evidence type="ECO:0000256" key="4">
    <source>
        <dbReference type="ARBA" id="ARBA00022475"/>
    </source>
</evidence>
<dbReference type="Proteomes" id="UP000315303">
    <property type="component" value="Unassembled WGS sequence"/>
</dbReference>
<dbReference type="PANTHER" id="PTHR13929">
    <property type="entry name" value="1,4-DIHYDROXY-2-NAPHTHOATE OCTAPRENYLTRANSFERASE"/>
    <property type="match status" value="1"/>
</dbReference>
<dbReference type="InterPro" id="IPR000537">
    <property type="entry name" value="UbiA_prenyltransferase"/>
</dbReference>
<dbReference type="GO" id="GO:0042371">
    <property type="term" value="P:vitamin K biosynthetic process"/>
    <property type="evidence" value="ECO:0007669"/>
    <property type="project" value="TreeGrafter"/>
</dbReference>
<feature type="transmembrane region" description="Helical" evidence="9">
    <location>
        <begin position="162"/>
        <end position="182"/>
    </location>
</feature>
<protein>
    <submittedName>
        <fullName evidence="10">Prenyltransferase</fullName>
    </submittedName>
</protein>
<evidence type="ECO:0000256" key="2">
    <source>
        <dbReference type="ARBA" id="ARBA00004863"/>
    </source>
</evidence>
<dbReference type="InterPro" id="IPR044878">
    <property type="entry name" value="UbiA_sf"/>
</dbReference>
<keyword evidence="5 10" id="KW-0808">Transferase</keyword>
<evidence type="ECO:0000256" key="9">
    <source>
        <dbReference type="SAM" id="Phobius"/>
    </source>
</evidence>
<feature type="transmembrane region" description="Helical" evidence="9">
    <location>
        <begin position="58"/>
        <end position="76"/>
    </location>
</feature>
<dbReference type="AlphaFoldDB" id="A0A502L0B4"/>